<dbReference type="EMBL" id="CM010722">
    <property type="protein sequence ID" value="RZC75086.1"/>
    <property type="molecule type" value="Genomic_DNA"/>
</dbReference>
<dbReference type="GO" id="GO:0006772">
    <property type="term" value="P:thiamine metabolic process"/>
    <property type="evidence" value="ECO:0007669"/>
    <property type="project" value="UniProtKB-ARBA"/>
</dbReference>
<dbReference type="STRING" id="3469.A0A4Y7KQE8"/>
<name>A0A4Y7KQE8_PAPSO</name>
<gene>
    <name evidence="2" type="ORF">C5167_050570</name>
</gene>
<dbReference type="SUPFAM" id="SSF48613">
    <property type="entry name" value="Heme oxygenase-like"/>
    <property type="match status" value="1"/>
</dbReference>
<dbReference type="Gene3D" id="3.40.50.1000">
    <property type="entry name" value="HAD superfamily/HAD-like"/>
    <property type="match status" value="1"/>
</dbReference>
<proteinExistence type="predicted"/>
<dbReference type="PANTHER" id="PTHR43198:SF2">
    <property type="entry name" value="SI:CH1073-67J19.1-RELATED"/>
    <property type="match status" value="1"/>
</dbReference>
<reference evidence="2 3" key="1">
    <citation type="journal article" date="2018" name="Science">
        <title>The opium poppy genome and morphinan production.</title>
        <authorList>
            <person name="Guo L."/>
            <person name="Winzer T."/>
            <person name="Yang X."/>
            <person name="Li Y."/>
            <person name="Ning Z."/>
            <person name="He Z."/>
            <person name="Teodor R."/>
            <person name="Lu Y."/>
            <person name="Bowser T.A."/>
            <person name="Graham I.A."/>
            <person name="Ye K."/>
        </authorList>
    </citation>
    <scope>NUCLEOTIDE SEQUENCE [LARGE SCALE GENOMIC DNA]</scope>
    <source>
        <strain evidence="3">cv. HN1</strain>
        <tissue evidence="2">Leaves</tissue>
    </source>
</reference>
<dbReference type="Gramene" id="RZC75086">
    <property type="protein sequence ID" value="RZC75086"/>
    <property type="gene ID" value="C5167_050570"/>
</dbReference>
<dbReference type="GO" id="GO:0005829">
    <property type="term" value="C:cytosol"/>
    <property type="evidence" value="ECO:0007669"/>
    <property type="project" value="TreeGrafter"/>
</dbReference>
<dbReference type="InterPro" id="IPR016084">
    <property type="entry name" value="Haem_Oase-like_multi-hlx"/>
</dbReference>
<dbReference type="Proteomes" id="UP000316621">
    <property type="component" value="Chromosome 8"/>
</dbReference>
<protein>
    <recommendedName>
        <fullName evidence="1">Thiaminase-2/PQQC domain-containing protein</fullName>
    </recommendedName>
</protein>
<dbReference type="AlphaFoldDB" id="A0A4Y7KQE8"/>
<feature type="domain" description="Thiaminase-2/PQQC" evidence="1">
    <location>
        <begin position="74"/>
        <end position="263"/>
    </location>
</feature>
<accession>A0A4Y7KQE8</accession>
<dbReference type="Gene3D" id="1.20.910.10">
    <property type="entry name" value="Heme oxygenase-like"/>
    <property type="match status" value="1"/>
</dbReference>
<dbReference type="InterPro" id="IPR050967">
    <property type="entry name" value="Thiamine_Salvage_TenA"/>
</dbReference>
<evidence type="ECO:0000313" key="3">
    <source>
        <dbReference type="Proteomes" id="UP000316621"/>
    </source>
</evidence>
<evidence type="ECO:0000313" key="2">
    <source>
        <dbReference type="EMBL" id="RZC75086.1"/>
    </source>
</evidence>
<dbReference type="SUPFAM" id="SSF56784">
    <property type="entry name" value="HAD-like"/>
    <property type="match status" value="1"/>
</dbReference>
<evidence type="ECO:0000259" key="1">
    <source>
        <dbReference type="Pfam" id="PF03070"/>
    </source>
</evidence>
<dbReference type="Pfam" id="PF03070">
    <property type="entry name" value="TENA_THI-4"/>
    <property type="match status" value="1"/>
</dbReference>
<dbReference type="InterPro" id="IPR023214">
    <property type="entry name" value="HAD_sf"/>
</dbReference>
<dbReference type="InterPro" id="IPR004305">
    <property type="entry name" value="Thiaminase-2/PQQC"/>
</dbReference>
<dbReference type="InterPro" id="IPR036412">
    <property type="entry name" value="HAD-like_sf"/>
</dbReference>
<dbReference type="PANTHER" id="PTHR43198">
    <property type="entry name" value="BIFUNCTIONAL TH2 PROTEIN"/>
    <property type="match status" value="1"/>
</dbReference>
<keyword evidence="3" id="KW-1185">Reference proteome</keyword>
<sequence length="618" mass="69566">MKYYGQGWLTKLVGVQSWCTQGTNGACSEADQETISSSSLNLSAYHYSTLQESSEEVVEINSMSTLKEIEEILDDKEFDQYVADYAYLLKDFVEVYKLAAVQCKNVSHKTEFSRWSFNVKQQLGRLNSLVGQKLGLNPTKETTLHPATAKYKEFLLATASGNIQVSEFPIQQSKIPAYTLGAVTPSLRLYAFLSETMQKLVSPYDYSHPYRKWFTEYSYASFEVHHTWILRKCLISYATDEEIEVVERLYYQAMALQMDFFYSRQSEQTLIIPIYTKLDPKEEHLMLFADFDFTCTSVASLEILTNIEILTAQNPDQQLHGEDRERHSQVTSIDLRKTWELLSQQYTSENNNFVEKIMLGKKGRIRRSMSDPQISTLCFLFLSFAPVTFDYEGLYSALVKLSSSKEQAVSRIFGSGVLKGISLEDIKQAGKCMILQNGCMNFFEKVNNLDASLVVMSCWSGDLTRSALSGGLDMLKVDGNEFSYGDGIFTGEVTRQAHQSVTAKLKYFEDMVQENASERGVGARTVFVGGSVSDLLCLLTADIGIVFGSNKSLIKVGKHFGITFVPLCAGVVQEQKKRFKTGNPIVWTGGLSGTLYTITSWIEIHAFILGCDLVNEEL</sequence>
<organism evidence="2 3">
    <name type="scientific">Papaver somniferum</name>
    <name type="common">Opium poppy</name>
    <dbReference type="NCBI Taxonomy" id="3469"/>
    <lineage>
        <taxon>Eukaryota</taxon>
        <taxon>Viridiplantae</taxon>
        <taxon>Streptophyta</taxon>
        <taxon>Embryophyta</taxon>
        <taxon>Tracheophyta</taxon>
        <taxon>Spermatophyta</taxon>
        <taxon>Magnoliopsida</taxon>
        <taxon>Ranunculales</taxon>
        <taxon>Papaveraceae</taxon>
        <taxon>Papaveroideae</taxon>
        <taxon>Papaver</taxon>
    </lineage>
</organism>